<dbReference type="Pfam" id="PF04016">
    <property type="entry name" value="DUF364"/>
    <property type="match status" value="1"/>
</dbReference>
<feature type="domain" description="DUF4213" evidence="2">
    <location>
        <begin position="9"/>
        <end position="92"/>
    </location>
</feature>
<dbReference type="AlphaFoldDB" id="K0AWA0"/>
<dbReference type="KEGG" id="cad:Curi_c04190"/>
<dbReference type="RefSeq" id="WP_014966631.1">
    <property type="nucleotide sequence ID" value="NC_018664.1"/>
</dbReference>
<name>K0AWA0_GOTA9</name>
<evidence type="ECO:0000313" key="3">
    <source>
        <dbReference type="EMBL" id="AFS77494.1"/>
    </source>
</evidence>
<dbReference type="EMBL" id="CP003326">
    <property type="protein sequence ID" value="AFS77494.1"/>
    <property type="molecule type" value="Genomic_DNA"/>
</dbReference>
<gene>
    <name evidence="3" type="ordered locus">Curi_c04190</name>
</gene>
<feature type="domain" description="Putative heavy-metal chelation" evidence="1">
    <location>
        <begin position="105"/>
        <end position="244"/>
    </location>
</feature>
<dbReference type="InterPro" id="IPR007161">
    <property type="entry name" value="DUF364"/>
</dbReference>
<accession>K0AWA0</accession>
<sequence>MIIDELIKVALESCGNKKVADLRLGLGYTGVLLDDNSCGLAYTFRSELGSCCSVFGQAGKMKGRSAEELILWGRDENLAKSTIGIATINAIINSKIDVIEKSGIVDLIDVKENERFGMVGNFKPILKEVKKRTENIYIFERQKTDNPEIYPESAMDEYLTKCDVVLITATSIINKTIDEVLKKTKNAREVYIVGSSTPLCPEVFKKYGVSVLAGAIVRKPLELLDIISQGGGTRAMKGAIDQVNLKI</sequence>
<keyword evidence="4" id="KW-1185">Reference proteome</keyword>
<reference evidence="3 4" key="1">
    <citation type="journal article" date="2012" name="PLoS ONE">
        <title>The purine-utilizing bacterium Clostridium acidurici 9a: a genome-guided metabolic reconsideration.</title>
        <authorList>
            <person name="Hartwich K."/>
            <person name="Poehlein A."/>
            <person name="Daniel R."/>
        </authorList>
    </citation>
    <scope>NUCLEOTIDE SEQUENCE [LARGE SCALE GENOMIC DNA]</scope>
    <source>
        <strain evidence="4">ATCC 7906 / DSM 604 / BCRC 14475 / CIP 104303 / KCTC 5404 / NCIMB 10678 / 9a</strain>
    </source>
</reference>
<proteinExistence type="predicted"/>
<dbReference type="PATRIC" id="fig|1128398.3.peg.435"/>
<dbReference type="Proteomes" id="UP000006094">
    <property type="component" value="Chromosome"/>
</dbReference>
<dbReference type="Pfam" id="PF13938">
    <property type="entry name" value="DUF4213"/>
    <property type="match status" value="1"/>
</dbReference>
<dbReference type="HOGENOM" id="CLU_076326_1_0_9"/>
<evidence type="ECO:0000259" key="2">
    <source>
        <dbReference type="Pfam" id="PF13938"/>
    </source>
</evidence>
<dbReference type="Gene3D" id="3.40.50.11590">
    <property type="match status" value="1"/>
</dbReference>
<protein>
    <recommendedName>
        <fullName evidence="5">DUF364 domain-containing protein</fullName>
    </recommendedName>
</protein>
<dbReference type="OrthoDB" id="5387051at2"/>
<dbReference type="Gene3D" id="3.30.390.100">
    <property type="match status" value="1"/>
</dbReference>
<organism evidence="3 4">
    <name type="scientific">Gottschalkia acidurici (strain ATCC 7906 / DSM 604 / BCRC 14475 / CIP 104303 / KCTC 5404 / NCIMB 10678 / 9a)</name>
    <name type="common">Clostridium acidurici</name>
    <dbReference type="NCBI Taxonomy" id="1128398"/>
    <lineage>
        <taxon>Bacteria</taxon>
        <taxon>Bacillati</taxon>
        <taxon>Bacillota</taxon>
        <taxon>Tissierellia</taxon>
        <taxon>Tissierellales</taxon>
        <taxon>Gottschalkiaceae</taxon>
        <taxon>Gottschalkia</taxon>
    </lineage>
</organism>
<evidence type="ECO:0000313" key="4">
    <source>
        <dbReference type="Proteomes" id="UP000006094"/>
    </source>
</evidence>
<dbReference type="STRING" id="1128398.Curi_c04190"/>
<dbReference type="eggNOG" id="COG2014">
    <property type="taxonomic scope" value="Bacteria"/>
</dbReference>
<evidence type="ECO:0008006" key="5">
    <source>
        <dbReference type="Google" id="ProtNLM"/>
    </source>
</evidence>
<evidence type="ECO:0000259" key="1">
    <source>
        <dbReference type="Pfam" id="PF04016"/>
    </source>
</evidence>
<dbReference type="SUPFAM" id="SSF159713">
    <property type="entry name" value="Dhaf3308-like"/>
    <property type="match status" value="1"/>
</dbReference>
<dbReference type="InterPro" id="IPR025251">
    <property type="entry name" value="DUF4213"/>
</dbReference>